<dbReference type="Gene3D" id="3.30.200.20">
    <property type="entry name" value="Phosphorylase Kinase, domain 1"/>
    <property type="match status" value="2"/>
</dbReference>
<feature type="compositionally biased region" description="Pro residues" evidence="1">
    <location>
        <begin position="41"/>
        <end position="62"/>
    </location>
</feature>
<reference evidence="3 4" key="1">
    <citation type="submission" date="2023-05" db="EMBL/GenBank/DDBJ databases">
        <title>B98-5 Cell Line De Novo Hybrid Assembly: An Optical Mapping Approach.</title>
        <authorList>
            <person name="Kananen K."/>
            <person name="Auerbach J.A."/>
            <person name="Kautto E."/>
            <person name="Blachly J.S."/>
        </authorList>
    </citation>
    <scope>NUCLEOTIDE SEQUENCE [LARGE SCALE GENOMIC DNA]</scope>
    <source>
        <strain evidence="3">B95-8</strain>
        <tissue evidence="3">Cell line</tissue>
    </source>
</reference>
<sequence>MEPGRGGTETVGKFEFSRKDLIGHGAFAVVFKGRHREVRPPSGPEGPPPRISCPGTPVPRFPACPGTPARPSRPTPTLGSPPRTLSPNFQSVPPPLDTAHPETPSPAFQSVPPPRDPLLGFPGQLPTQDPTLRLPARLSCANPQPGFPGWIPTPGPPSPVLNLAPPSAFQSRDPQPRSSQGPTCKHDLEVAVKCINKKNLAKSQTLLGKEIKILKELKHENIVALYDFQVRSLGCCLLGRGWGTGPRC</sequence>
<evidence type="ECO:0000313" key="4">
    <source>
        <dbReference type="Proteomes" id="UP001266305"/>
    </source>
</evidence>
<feature type="domain" description="Serine-threonine/tyrosine-protein kinase catalytic" evidence="2">
    <location>
        <begin position="185"/>
        <end position="231"/>
    </location>
</feature>
<comment type="caution">
    <text evidence="3">The sequence shown here is derived from an EMBL/GenBank/DDBJ whole genome shotgun (WGS) entry which is preliminary data.</text>
</comment>
<evidence type="ECO:0000256" key="1">
    <source>
        <dbReference type="SAM" id="MobiDB-lite"/>
    </source>
</evidence>
<dbReference type="SUPFAM" id="SSF56112">
    <property type="entry name" value="Protein kinase-like (PK-like)"/>
    <property type="match status" value="1"/>
</dbReference>
<dbReference type="Pfam" id="PF07714">
    <property type="entry name" value="PK_Tyr_Ser-Thr"/>
    <property type="match status" value="1"/>
</dbReference>
<protein>
    <recommendedName>
        <fullName evidence="2">Serine-threonine/tyrosine-protein kinase catalytic domain-containing protein</fullName>
    </recommendedName>
</protein>
<name>A0ABQ9V0W9_SAGOE</name>
<gene>
    <name evidence="3" type="ORF">P7K49_020668</name>
</gene>
<dbReference type="PANTHER" id="PTHR24348:SF19">
    <property type="entry name" value="SERINE_THREONINE-PROTEIN KINASE ULK1"/>
    <property type="match status" value="1"/>
</dbReference>
<keyword evidence="4" id="KW-1185">Reference proteome</keyword>
<feature type="region of interest" description="Disordered" evidence="1">
    <location>
        <begin position="145"/>
        <end position="183"/>
    </location>
</feature>
<feature type="compositionally biased region" description="Polar residues" evidence="1">
    <location>
        <begin position="168"/>
        <end position="182"/>
    </location>
</feature>
<accession>A0ABQ9V0W9</accession>
<dbReference type="InterPro" id="IPR045269">
    <property type="entry name" value="Atg1-like"/>
</dbReference>
<feature type="compositionally biased region" description="Polar residues" evidence="1">
    <location>
        <begin position="75"/>
        <end position="91"/>
    </location>
</feature>
<organism evidence="3 4">
    <name type="scientific">Saguinus oedipus</name>
    <name type="common">Cotton-top tamarin</name>
    <name type="synonym">Oedipomidas oedipus</name>
    <dbReference type="NCBI Taxonomy" id="9490"/>
    <lineage>
        <taxon>Eukaryota</taxon>
        <taxon>Metazoa</taxon>
        <taxon>Chordata</taxon>
        <taxon>Craniata</taxon>
        <taxon>Vertebrata</taxon>
        <taxon>Euteleostomi</taxon>
        <taxon>Mammalia</taxon>
        <taxon>Eutheria</taxon>
        <taxon>Euarchontoglires</taxon>
        <taxon>Primates</taxon>
        <taxon>Haplorrhini</taxon>
        <taxon>Platyrrhini</taxon>
        <taxon>Cebidae</taxon>
        <taxon>Callitrichinae</taxon>
        <taxon>Saguinus</taxon>
    </lineage>
</organism>
<feature type="region of interest" description="Disordered" evidence="1">
    <location>
        <begin position="34"/>
        <end position="131"/>
    </location>
</feature>
<dbReference type="PANTHER" id="PTHR24348">
    <property type="entry name" value="SERINE/THREONINE-PROTEIN KINASE UNC-51-RELATED"/>
    <property type="match status" value="1"/>
</dbReference>
<dbReference type="Proteomes" id="UP001266305">
    <property type="component" value="Unassembled WGS sequence"/>
</dbReference>
<evidence type="ECO:0000313" key="3">
    <source>
        <dbReference type="EMBL" id="KAK2103001.1"/>
    </source>
</evidence>
<dbReference type="InterPro" id="IPR011009">
    <property type="entry name" value="Kinase-like_dom_sf"/>
</dbReference>
<evidence type="ECO:0000259" key="2">
    <source>
        <dbReference type="Pfam" id="PF07714"/>
    </source>
</evidence>
<dbReference type="InterPro" id="IPR001245">
    <property type="entry name" value="Ser-Thr/Tyr_kinase_cat_dom"/>
</dbReference>
<proteinExistence type="predicted"/>
<dbReference type="EMBL" id="JASSZA010000009">
    <property type="protein sequence ID" value="KAK2103001.1"/>
    <property type="molecule type" value="Genomic_DNA"/>
</dbReference>